<sequence length="155" mass="17182">MEWVAVAIAFLAATAAVWQAWEARRANRDASAHEQGAWDAQRRVADALERQTQLAEEAARPPVPWVFEALSPADMDQRWRAVNRTGFDAADVHLLTPDGAGEQWIVPDIGAAVDVPAGEAVGFTFIRRLSSPSTRTVTVHWTEAGEQRRYTHPVR</sequence>
<reference evidence="1 2" key="1">
    <citation type="submission" date="2018-10" db="EMBL/GenBank/DDBJ databases">
        <title>Isolation, diversity and antibacterial activity of antinobacteria from the wheat rhizosphere soil.</title>
        <authorList>
            <person name="Sun T."/>
        </authorList>
    </citation>
    <scope>NUCLEOTIDE SEQUENCE [LARGE SCALE GENOMIC DNA]</scope>
    <source>
        <strain evidence="1 2">SJ-23</strain>
    </source>
</reference>
<accession>A0A3M8A8G5</accession>
<evidence type="ECO:0000313" key="2">
    <source>
        <dbReference type="Proteomes" id="UP000275048"/>
    </source>
</evidence>
<keyword evidence="2" id="KW-1185">Reference proteome</keyword>
<dbReference type="AlphaFoldDB" id="A0A3M8A8G5"/>
<gene>
    <name evidence="1" type="ORF">EDM22_12345</name>
</gene>
<organism evidence="1 2">
    <name type="scientific">Agromyces tardus</name>
    <dbReference type="NCBI Taxonomy" id="2583849"/>
    <lineage>
        <taxon>Bacteria</taxon>
        <taxon>Bacillati</taxon>
        <taxon>Actinomycetota</taxon>
        <taxon>Actinomycetes</taxon>
        <taxon>Micrococcales</taxon>
        <taxon>Microbacteriaceae</taxon>
        <taxon>Agromyces</taxon>
    </lineage>
</organism>
<evidence type="ECO:0000313" key="1">
    <source>
        <dbReference type="EMBL" id="RNB47414.1"/>
    </source>
</evidence>
<dbReference type="Proteomes" id="UP000275048">
    <property type="component" value="Unassembled WGS sequence"/>
</dbReference>
<proteinExistence type="predicted"/>
<name>A0A3M8A8G5_9MICO</name>
<dbReference type="OrthoDB" id="5111410at2"/>
<comment type="caution">
    <text evidence="1">The sequence shown here is derived from an EMBL/GenBank/DDBJ whole genome shotgun (WGS) entry which is preliminary data.</text>
</comment>
<protein>
    <submittedName>
        <fullName evidence="1">Uncharacterized protein</fullName>
    </submittedName>
</protein>
<dbReference type="RefSeq" id="WP_122937363.1">
    <property type="nucleotide sequence ID" value="NZ_JBHSNT010000098.1"/>
</dbReference>
<dbReference type="EMBL" id="RHHB01000025">
    <property type="protein sequence ID" value="RNB47414.1"/>
    <property type="molecule type" value="Genomic_DNA"/>
</dbReference>